<dbReference type="PANTHER" id="PTHR44757">
    <property type="entry name" value="DIGUANYLATE CYCLASE DGCP"/>
    <property type="match status" value="1"/>
</dbReference>
<dbReference type="InterPro" id="IPR043128">
    <property type="entry name" value="Rev_trsase/Diguanyl_cyclase"/>
</dbReference>
<dbReference type="PANTHER" id="PTHR44757:SF2">
    <property type="entry name" value="BIOFILM ARCHITECTURE MAINTENANCE PROTEIN MBAA"/>
    <property type="match status" value="1"/>
</dbReference>
<organism evidence="4 5">
    <name type="scientific">Acidovorax benzenivorans</name>
    <dbReference type="NCBI Taxonomy" id="2987520"/>
    <lineage>
        <taxon>Bacteria</taxon>
        <taxon>Pseudomonadati</taxon>
        <taxon>Pseudomonadota</taxon>
        <taxon>Betaproteobacteria</taxon>
        <taxon>Burkholderiales</taxon>
        <taxon>Comamonadaceae</taxon>
        <taxon>Acidovorax</taxon>
    </lineage>
</organism>
<proteinExistence type="predicted"/>
<feature type="domain" description="PAS" evidence="1">
    <location>
        <begin position="9"/>
        <end position="54"/>
    </location>
</feature>
<dbReference type="InterPro" id="IPR001610">
    <property type="entry name" value="PAC"/>
</dbReference>
<gene>
    <name evidence="4" type="ORF">OIN59_13580</name>
</gene>
<dbReference type="Proteomes" id="UP001148932">
    <property type="component" value="Unassembled WGS sequence"/>
</dbReference>
<evidence type="ECO:0000259" key="2">
    <source>
        <dbReference type="PROSITE" id="PS50113"/>
    </source>
</evidence>
<dbReference type="SMART" id="SM00267">
    <property type="entry name" value="GGDEF"/>
    <property type="match status" value="1"/>
</dbReference>
<keyword evidence="5" id="KW-1185">Reference proteome</keyword>
<dbReference type="SMART" id="SM00091">
    <property type="entry name" value="PAS"/>
    <property type="match status" value="2"/>
</dbReference>
<dbReference type="RefSeq" id="WP_274111112.1">
    <property type="nucleotide sequence ID" value="NZ_JAPCKI010000006.1"/>
</dbReference>
<dbReference type="CDD" id="cd01949">
    <property type="entry name" value="GGDEF"/>
    <property type="match status" value="1"/>
</dbReference>
<dbReference type="InterPro" id="IPR035965">
    <property type="entry name" value="PAS-like_dom_sf"/>
</dbReference>
<dbReference type="Pfam" id="PF08447">
    <property type="entry name" value="PAS_3"/>
    <property type="match status" value="1"/>
</dbReference>
<name>A0ABT5RZ31_9BURK</name>
<dbReference type="Pfam" id="PF00990">
    <property type="entry name" value="GGDEF"/>
    <property type="match status" value="1"/>
</dbReference>
<dbReference type="Pfam" id="PF13426">
    <property type="entry name" value="PAS_9"/>
    <property type="match status" value="1"/>
</dbReference>
<accession>A0ABT5RZ31</accession>
<dbReference type="Gene3D" id="3.30.70.270">
    <property type="match status" value="1"/>
</dbReference>
<dbReference type="NCBIfam" id="TIGR00254">
    <property type="entry name" value="GGDEF"/>
    <property type="match status" value="1"/>
</dbReference>
<dbReference type="InterPro" id="IPR013655">
    <property type="entry name" value="PAS_fold_3"/>
</dbReference>
<dbReference type="EC" id="2.7.7.65" evidence="4"/>
<dbReference type="NCBIfam" id="TIGR00229">
    <property type="entry name" value="sensory_box"/>
    <property type="match status" value="2"/>
</dbReference>
<dbReference type="GO" id="GO:0052621">
    <property type="term" value="F:diguanylate cyclase activity"/>
    <property type="evidence" value="ECO:0007669"/>
    <property type="project" value="UniProtKB-EC"/>
</dbReference>
<keyword evidence="4" id="KW-0808">Transferase</keyword>
<keyword evidence="4" id="KW-0548">Nucleotidyltransferase</keyword>
<comment type="caution">
    <text evidence="4">The sequence shown here is derived from an EMBL/GenBank/DDBJ whole genome shotgun (WGS) entry which is preliminary data.</text>
</comment>
<dbReference type="SMART" id="SM00086">
    <property type="entry name" value="PAC"/>
    <property type="match status" value="2"/>
</dbReference>
<evidence type="ECO:0000259" key="3">
    <source>
        <dbReference type="PROSITE" id="PS50887"/>
    </source>
</evidence>
<dbReference type="InterPro" id="IPR000014">
    <property type="entry name" value="PAS"/>
</dbReference>
<evidence type="ECO:0000259" key="1">
    <source>
        <dbReference type="PROSITE" id="PS50112"/>
    </source>
</evidence>
<evidence type="ECO:0000313" key="5">
    <source>
        <dbReference type="Proteomes" id="UP001148932"/>
    </source>
</evidence>
<sequence length="445" mass="50760">MHALPLPIYETVFRELPDAVFLIDPETSNILDCNDAALTQVGLARHEIVQHSVLSLQRDVVGVEQWSSIAQVIRESKGYYFVGQHRHKSGAEVPVEVHTSCFMREGRELFLSIARDITQRVASERDLANREALLSYALTEASDGLWDWNLATNEVFFSPQLKRMLGYGPQEMPPQLQTWESNIHPDDAPWVQLVLREHVEGLRERYDAEYRLRNRNGHYLWVHDRGRVCERDADRKPSRLVGMVENITDRKNAELALQELAAHDMLTGLLNRRECERVLRQQIDLCRRLEICLGLCIFDLDRFKSVNDRFGHAVGDKVLHGVAQLAKSQIRSTDYLFRWGGEEFLMLCPGIGLHDLVILADQIRHKIEQLSWPELEHEGPITCSFGVAVCPDHGHTADALFMSADSAMYRAKANGRNRVECGAPVKPPSQVPYPRSEVPGRPMIY</sequence>
<dbReference type="CDD" id="cd00130">
    <property type="entry name" value="PAS"/>
    <property type="match status" value="2"/>
</dbReference>
<feature type="domain" description="PAC" evidence="2">
    <location>
        <begin position="206"/>
        <end position="259"/>
    </location>
</feature>
<dbReference type="Gene3D" id="3.30.450.20">
    <property type="entry name" value="PAS domain"/>
    <property type="match status" value="2"/>
</dbReference>
<dbReference type="SUPFAM" id="SSF55785">
    <property type="entry name" value="PYP-like sensor domain (PAS domain)"/>
    <property type="match status" value="2"/>
</dbReference>
<dbReference type="PROSITE" id="PS50113">
    <property type="entry name" value="PAC"/>
    <property type="match status" value="1"/>
</dbReference>
<dbReference type="InterPro" id="IPR052155">
    <property type="entry name" value="Biofilm_reg_signaling"/>
</dbReference>
<protein>
    <submittedName>
        <fullName evidence="4">Diguanylate cyclase</fullName>
        <ecNumber evidence="4">2.7.7.65</ecNumber>
    </submittedName>
</protein>
<feature type="domain" description="PAS" evidence="1">
    <location>
        <begin position="130"/>
        <end position="202"/>
    </location>
</feature>
<feature type="domain" description="GGDEF" evidence="3">
    <location>
        <begin position="291"/>
        <end position="424"/>
    </location>
</feature>
<dbReference type="PROSITE" id="PS50112">
    <property type="entry name" value="PAS"/>
    <property type="match status" value="2"/>
</dbReference>
<dbReference type="InterPro" id="IPR000700">
    <property type="entry name" value="PAS-assoc_C"/>
</dbReference>
<dbReference type="InterPro" id="IPR000160">
    <property type="entry name" value="GGDEF_dom"/>
</dbReference>
<dbReference type="SUPFAM" id="SSF55073">
    <property type="entry name" value="Nucleotide cyclase"/>
    <property type="match status" value="1"/>
</dbReference>
<dbReference type="InterPro" id="IPR029787">
    <property type="entry name" value="Nucleotide_cyclase"/>
</dbReference>
<reference evidence="4" key="1">
    <citation type="submission" date="2022-10" db="EMBL/GenBank/DDBJ databases">
        <title>Description of microaerobic benzene degrading bacteria.</title>
        <authorList>
            <person name="Bedics A."/>
            <person name="Tancsics A."/>
            <person name="Banerjee S."/>
        </authorList>
    </citation>
    <scope>NUCLEOTIDE SEQUENCE</scope>
    <source>
        <strain evidence="4">D2M1</strain>
    </source>
</reference>
<dbReference type="PROSITE" id="PS50887">
    <property type="entry name" value="GGDEF"/>
    <property type="match status" value="1"/>
</dbReference>
<evidence type="ECO:0000313" key="4">
    <source>
        <dbReference type="EMBL" id="MDD2178461.1"/>
    </source>
</evidence>
<dbReference type="EMBL" id="JAPCKI010000006">
    <property type="protein sequence ID" value="MDD2178461.1"/>
    <property type="molecule type" value="Genomic_DNA"/>
</dbReference>